<proteinExistence type="predicted"/>
<dbReference type="AlphaFoldDB" id="A0A5J4T3N4"/>
<evidence type="ECO:0000313" key="2">
    <source>
        <dbReference type="Proteomes" id="UP000324800"/>
    </source>
</evidence>
<dbReference type="EMBL" id="SNRW01039013">
    <property type="protein sequence ID" value="KAA6352954.1"/>
    <property type="molecule type" value="Genomic_DNA"/>
</dbReference>
<evidence type="ECO:0008006" key="3">
    <source>
        <dbReference type="Google" id="ProtNLM"/>
    </source>
</evidence>
<feature type="non-terminal residue" evidence="1">
    <location>
        <position position="249"/>
    </location>
</feature>
<comment type="caution">
    <text evidence="1">The sequence shown here is derived from an EMBL/GenBank/DDBJ whole genome shotgun (WGS) entry which is preliminary data.</text>
</comment>
<protein>
    <recommendedName>
        <fullName evidence="3">RNase H type-1 domain-containing protein</fullName>
    </recommendedName>
</protein>
<sequence length="249" mass="28056">MEKNNTIREDCEGKVLSQLPWITQLPTPTDQEMRPSHMRTDQNQIINSNVQEMEQLLASSSQYTTGNILVEVPNRQEQTYPSNKSTARSYTNNGCFATQLGGLDGTFRAVTREAAAILCALRSSEPYFKEKQNKSLKIEADNSSTTFNINRGAAAIALAKLVNRTLETADIYNLQLHVYHIPGTQNKIPDSLSRLATSGDYIINEQIHNEALHILKVKPSIDLFSNRRNRRFKRFVSLIPDSWAVAQDS</sequence>
<evidence type="ECO:0000313" key="1">
    <source>
        <dbReference type="EMBL" id="KAA6352954.1"/>
    </source>
</evidence>
<accession>A0A5J4T3N4</accession>
<gene>
    <name evidence="1" type="ORF">EZS28_051519</name>
</gene>
<dbReference type="Proteomes" id="UP000324800">
    <property type="component" value="Unassembled WGS sequence"/>
</dbReference>
<organism evidence="1 2">
    <name type="scientific">Streblomastix strix</name>
    <dbReference type="NCBI Taxonomy" id="222440"/>
    <lineage>
        <taxon>Eukaryota</taxon>
        <taxon>Metamonada</taxon>
        <taxon>Preaxostyla</taxon>
        <taxon>Oxymonadida</taxon>
        <taxon>Streblomastigidae</taxon>
        <taxon>Streblomastix</taxon>
    </lineage>
</organism>
<name>A0A5J4T3N4_9EUKA</name>
<reference evidence="1 2" key="1">
    <citation type="submission" date="2019-03" db="EMBL/GenBank/DDBJ databases">
        <title>Single cell metagenomics reveals metabolic interactions within the superorganism composed of flagellate Streblomastix strix and complex community of Bacteroidetes bacteria on its surface.</title>
        <authorList>
            <person name="Treitli S.C."/>
            <person name="Kolisko M."/>
            <person name="Husnik F."/>
            <person name="Keeling P."/>
            <person name="Hampl V."/>
        </authorList>
    </citation>
    <scope>NUCLEOTIDE SEQUENCE [LARGE SCALE GENOMIC DNA]</scope>
    <source>
        <strain evidence="1">ST1C</strain>
    </source>
</reference>